<dbReference type="PROSITE" id="PS51257">
    <property type="entry name" value="PROKAR_LIPOPROTEIN"/>
    <property type="match status" value="1"/>
</dbReference>
<dbReference type="AlphaFoldDB" id="A0A2W5HGT6"/>
<evidence type="ECO:0000256" key="1">
    <source>
        <dbReference type="SAM" id="MobiDB-lite"/>
    </source>
</evidence>
<protein>
    <recommendedName>
        <fullName evidence="5">Lipoprotein</fullName>
    </recommendedName>
</protein>
<feature type="compositionally biased region" description="Polar residues" evidence="1">
    <location>
        <begin position="32"/>
        <end position="42"/>
    </location>
</feature>
<organism evidence="3 4">
    <name type="scientific">Micavibrio aeruginosavorus</name>
    <dbReference type="NCBI Taxonomy" id="349221"/>
    <lineage>
        <taxon>Bacteria</taxon>
        <taxon>Pseudomonadati</taxon>
        <taxon>Bdellovibrionota</taxon>
        <taxon>Bdellovibrionia</taxon>
        <taxon>Bdellovibrionales</taxon>
        <taxon>Pseudobdellovibrionaceae</taxon>
        <taxon>Micavibrio</taxon>
    </lineage>
</organism>
<accession>A0A2W5HGT6</accession>
<feature type="chain" id="PRO_5015997527" description="Lipoprotein" evidence="2">
    <location>
        <begin position="19"/>
        <end position="62"/>
    </location>
</feature>
<reference evidence="3 4" key="1">
    <citation type="submission" date="2017-08" db="EMBL/GenBank/DDBJ databases">
        <title>Infants hospitalized years apart are colonized by the same room-sourced microbial strains.</title>
        <authorList>
            <person name="Brooks B."/>
            <person name="Olm M.R."/>
            <person name="Firek B.A."/>
            <person name="Baker R."/>
            <person name="Thomas B.C."/>
            <person name="Morowitz M.J."/>
            <person name="Banfield J.F."/>
        </authorList>
    </citation>
    <scope>NUCLEOTIDE SEQUENCE [LARGE SCALE GENOMIC DNA]</scope>
    <source>
        <strain evidence="3">S2_006_000_R2_64</strain>
    </source>
</reference>
<name>A0A2W5HGT6_9BACT</name>
<dbReference type="EMBL" id="QFOT01000002">
    <property type="protein sequence ID" value="PZP57416.1"/>
    <property type="molecule type" value="Genomic_DNA"/>
</dbReference>
<feature type="signal peptide" evidence="2">
    <location>
        <begin position="1"/>
        <end position="18"/>
    </location>
</feature>
<evidence type="ECO:0000313" key="4">
    <source>
        <dbReference type="Proteomes" id="UP000249739"/>
    </source>
</evidence>
<comment type="caution">
    <text evidence="3">The sequence shown here is derived from an EMBL/GenBank/DDBJ whole genome shotgun (WGS) entry which is preliminary data.</text>
</comment>
<gene>
    <name evidence="3" type="ORF">DI586_00560</name>
</gene>
<keyword evidence="2" id="KW-0732">Signal</keyword>
<sequence>MKKLIASLALVASVAALAACDSAGEGYVDTQPPYSTERTAGATQAAAPVQSAEPVFERKVTK</sequence>
<evidence type="ECO:0008006" key="5">
    <source>
        <dbReference type="Google" id="ProtNLM"/>
    </source>
</evidence>
<dbReference type="Proteomes" id="UP000249739">
    <property type="component" value="Unassembled WGS sequence"/>
</dbReference>
<evidence type="ECO:0000313" key="3">
    <source>
        <dbReference type="EMBL" id="PZP57416.1"/>
    </source>
</evidence>
<feature type="region of interest" description="Disordered" evidence="1">
    <location>
        <begin position="24"/>
        <end position="62"/>
    </location>
</feature>
<proteinExistence type="predicted"/>
<evidence type="ECO:0000256" key="2">
    <source>
        <dbReference type="SAM" id="SignalP"/>
    </source>
</evidence>